<keyword evidence="1" id="KW-1133">Transmembrane helix</keyword>
<feature type="transmembrane region" description="Helical" evidence="1">
    <location>
        <begin position="89"/>
        <end position="114"/>
    </location>
</feature>
<feature type="transmembrane region" description="Helical" evidence="1">
    <location>
        <begin position="45"/>
        <end position="69"/>
    </location>
</feature>
<keyword evidence="3" id="KW-1185">Reference proteome</keyword>
<keyword evidence="1" id="KW-0812">Transmembrane</keyword>
<dbReference type="KEGG" id="ptc:phytr_7610"/>
<dbReference type="OrthoDB" id="7161069at2"/>
<keyword evidence="1" id="KW-0472">Membrane</keyword>
<feature type="transmembrane region" description="Helical" evidence="1">
    <location>
        <begin position="121"/>
        <end position="142"/>
    </location>
</feature>
<name>A0A2P1P8W4_9RICK</name>
<sequence length="143" mass="16382">MSPIEKLFFLFTDTFYSNLVLSFDSEIAFWAIYEFDGLSKIVIIVLLAGITFAMLANYFFGVVLHNMFIKGSNGDRLVKYNSLGDMWQRWHMTLFCLCLVPNAYKVLLVLCGFLKFNFPRTMGVVGFFKAVMIILSGVYHIAL</sequence>
<reference evidence="2 3" key="1">
    <citation type="submission" date="2018-03" db="EMBL/GenBank/DDBJ databases">
        <title>A gene transfer event suggests a long-term partnership between eustigmatophyte algae and a novel lineage of endosymbiotic bacteria.</title>
        <authorList>
            <person name="Yurchenko T."/>
            <person name="Sevcikova T."/>
            <person name="Pribyl P."/>
            <person name="El Karkouri K."/>
            <person name="Klimes V."/>
            <person name="Amaral R."/>
            <person name="Zbrankova V."/>
            <person name="Kim E."/>
            <person name="Raoult D."/>
            <person name="Santos L.M.A."/>
            <person name="Elias M."/>
        </authorList>
    </citation>
    <scope>NUCLEOTIDE SEQUENCE [LARGE SCALE GENOMIC DNA]</scope>
    <source>
        <strain evidence="2">CCALA 838</strain>
    </source>
</reference>
<organism evidence="2 3">
    <name type="scientific">Candidatus Phycorickettsia trachydisci</name>
    <dbReference type="NCBI Taxonomy" id="2115978"/>
    <lineage>
        <taxon>Bacteria</taxon>
        <taxon>Pseudomonadati</taxon>
        <taxon>Pseudomonadota</taxon>
        <taxon>Alphaproteobacteria</taxon>
        <taxon>Rickettsiales</taxon>
        <taxon>Rickettsiaceae</taxon>
        <taxon>Candidatus Phycorickettsia</taxon>
    </lineage>
</organism>
<evidence type="ECO:0000313" key="3">
    <source>
        <dbReference type="Proteomes" id="UP000241762"/>
    </source>
</evidence>
<accession>A0A2P1P8W4</accession>
<evidence type="ECO:0000256" key="1">
    <source>
        <dbReference type="SAM" id="Phobius"/>
    </source>
</evidence>
<gene>
    <name evidence="2" type="ORF">phytr_7610</name>
</gene>
<proteinExistence type="predicted"/>
<dbReference type="Proteomes" id="UP000241762">
    <property type="component" value="Chromosome"/>
</dbReference>
<dbReference type="AlphaFoldDB" id="A0A2P1P8W4"/>
<protein>
    <submittedName>
        <fullName evidence="2">Uncharacterized protein</fullName>
    </submittedName>
</protein>
<evidence type="ECO:0000313" key="2">
    <source>
        <dbReference type="EMBL" id="AVP87697.1"/>
    </source>
</evidence>
<dbReference type="RefSeq" id="WP_106874549.1">
    <property type="nucleotide sequence ID" value="NZ_CP027845.1"/>
</dbReference>
<dbReference type="EMBL" id="CP027845">
    <property type="protein sequence ID" value="AVP87697.1"/>
    <property type="molecule type" value="Genomic_DNA"/>
</dbReference>